<dbReference type="EMBL" id="KQ087136">
    <property type="protein sequence ID" value="KLO03723.1"/>
    <property type="molecule type" value="Genomic_DNA"/>
</dbReference>
<keyword evidence="3" id="KW-1185">Reference proteome</keyword>
<accession>A0A0H2R2J2</accession>
<dbReference type="InParanoid" id="A0A0H2R2J2"/>
<reference evidence="2 3" key="1">
    <citation type="submission" date="2015-04" db="EMBL/GenBank/DDBJ databases">
        <title>Complete genome sequence of Schizopora paradoxa KUC8140, a cosmopolitan wood degrader in East Asia.</title>
        <authorList>
            <consortium name="DOE Joint Genome Institute"/>
            <person name="Min B."/>
            <person name="Park H."/>
            <person name="Jang Y."/>
            <person name="Kim J.-J."/>
            <person name="Kim K.H."/>
            <person name="Pangilinan J."/>
            <person name="Lipzen A."/>
            <person name="Riley R."/>
            <person name="Grigoriev I.V."/>
            <person name="Spatafora J.W."/>
            <person name="Choi I.-G."/>
        </authorList>
    </citation>
    <scope>NUCLEOTIDE SEQUENCE [LARGE SCALE GENOMIC DNA]</scope>
    <source>
        <strain evidence="2 3">KUC8140</strain>
    </source>
</reference>
<proteinExistence type="predicted"/>
<sequence>MPVAVWSATRVGVGVAHTKRRALTLVPEMVLESNASRKSCMPVNVSCTDAIRPGRDASRKRLLVNSNERFVVLTCGPPSGRNLSSKDGHAPRATTPNVANTQILLQISRGRRGRRSLPRPAPVRPSGTSIGGDLKVSLLHGNVVQQEGLGHEERRTTHSFTGFMIGVEGKDGREVPPSVRTLFIHVRDKVLSTRPL</sequence>
<protein>
    <submittedName>
        <fullName evidence="2">Uncharacterized protein</fullName>
    </submittedName>
</protein>
<dbReference type="AlphaFoldDB" id="A0A0H2R2J2"/>
<evidence type="ECO:0000313" key="2">
    <source>
        <dbReference type="EMBL" id="KLO03723.1"/>
    </source>
</evidence>
<feature type="region of interest" description="Disordered" evidence="1">
    <location>
        <begin position="112"/>
        <end position="132"/>
    </location>
</feature>
<gene>
    <name evidence="2" type="ORF">SCHPADRAFT_948437</name>
</gene>
<dbReference type="Proteomes" id="UP000053477">
    <property type="component" value="Unassembled WGS sequence"/>
</dbReference>
<organism evidence="2 3">
    <name type="scientific">Schizopora paradoxa</name>
    <dbReference type="NCBI Taxonomy" id="27342"/>
    <lineage>
        <taxon>Eukaryota</taxon>
        <taxon>Fungi</taxon>
        <taxon>Dikarya</taxon>
        <taxon>Basidiomycota</taxon>
        <taxon>Agaricomycotina</taxon>
        <taxon>Agaricomycetes</taxon>
        <taxon>Hymenochaetales</taxon>
        <taxon>Schizoporaceae</taxon>
        <taxon>Schizopora</taxon>
    </lineage>
</organism>
<name>A0A0H2R2J2_9AGAM</name>
<evidence type="ECO:0000256" key="1">
    <source>
        <dbReference type="SAM" id="MobiDB-lite"/>
    </source>
</evidence>
<evidence type="ECO:0000313" key="3">
    <source>
        <dbReference type="Proteomes" id="UP000053477"/>
    </source>
</evidence>